<evidence type="ECO:0000259" key="1">
    <source>
        <dbReference type="Pfam" id="PF00078"/>
    </source>
</evidence>
<name>A0A4Y1RZI1_PRUDU</name>
<feature type="domain" description="Reverse transcriptase" evidence="1">
    <location>
        <begin position="6"/>
        <end position="99"/>
    </location>
</feature>
<gene>
    <name evidence="2" type="ORF">Prudu_021899</name>
</gene>
<evidence type="ECO:0000313" key="2">
    <source>
        <dbReference type="EMBL" id="BBH09412.1"/>
    </source>
</evidence>
<organism evidence="2">
    <name type="scientific">Prunus dulcis</name>
    <name type="common">Almond</name>
    <name type="synonym">Amygdalus dulcis</name>
    <dbReference type="NCBI Taxonomy" id="3755"/>
    <lineage>
        <taxon>Eukaryota</taxon>
        <taxon>Viridiplantae</taxon>
        <taxon>Streptophyta</taxon>
        <taxon>Embryophyta</taxon>
        <taxon>Tracheophyta</taxon>
        <taxon>Spermatophyta</taxon>
        <taxon>Magnoliopsida</taxon>
        <taxon>eudicotyledons</taxon>
        <taxon>Gunneridae</taxon>
        <taxon>Pentapetalae</taxon>
        <taxon>rosids</taxon>
        <taxon>fabids</taxon>
        <taxon>Rosales</taxon>
        <taxon>Rosaceae</taxon>
        <taxon>Amygdaloideae</taxon>
        <taxon>Amygdaleae</taxon>
        <taxon>Prunus</taxon>
    </lineage>
</organism>
<accession>A0A4Y1RZI1</accession>
<protein>
    <submittedName>
        <fullName evidence="2">MuDR family transposase</fullName>
    </submittedName>
</protein>
<reference evidence="2" key="1">
    <citation type="journal article" date="2019" name="Science">
        <title>Mutation of a bHLH transcription factor allowed almond domestication.</title>
        <authorList>
            <person name="Sanchez-Perez R."/>
            <person name="Pavan S."/>
            <person name="Mazzeo R."/>
            <person name="Moldovan C."/>
            <person name="Aiese Cigliano R."/>
            <person name="Del Cueto J."/>
            <person name="Ricciardi F."/>
            <person name="Lotti C."/>
            <person name="Ricciardi L."/>
            <person name="Dicenta F."/>
            <person name="Lopez-Marques R.L."/>
            <person name="Lindberg Moller B."/>
        </authorList>
    </citation>
    <scope>NUCLEOTIDE SEQUENCE</scope>
</reference>
<dbReference type="AlphaFoldDB" id="A0A4Y1RZI1"/>
<dbReference type="InterPro" id="IPR000477">
    <property type="entry name" value="RT_dom"/>
</dbReference>
<proteinExistence type="predicted"/>
<sequence>MPNPEASFYPSRGLRQGDPLSPYLFLIISEVLSLNISKLVKEGELAGVKVARDDSLFFFKAKESNCARLKKILQEYCLASGQEINFRKSCIYFSQNTLHHRQASAVQWELLGENTYQIKSYTPKHSCSKGFHNKNITSTFLSQSKSERDYFHSTAMSN</sequence>
<dbReference type="EMBL" id="AP019304">
    <property type="protein sequence ID" value="BBH09412.1"/>
    <property type="molecule type" value="Genomic_DNA"/>
</dbReference>
<dbReference type="Pfam" id="PF00078">
    <property type="entry name" value="RVT_1"/>
    <property type="match status" value="1"/>
</dbReference>
<dbReference type="InterPro" id="IPR052343">
    <property type="entry name" value="Retrotransposon-Effector_Assoc"/>
</dbReference>
<dbReference type="PANTHER" id="PTHR46890">
    <property type="entry name" value="NON-LTR RETROLELEMENT REVERSE TRANSCRIPTASE-LIKE PROTEIN-RELATED"/>
    <property type="match status" value="1"/>
</dbReference>
<dbReference type="PANTHER" id="PTHR46890:SF48">
    <property type="entry name" value="RNA-DIRECTED DNA POLYMERASE"/>
    <property type="match status" value="1"/>
</dbReference>